<dbReference type="PIRSF" id="PIRSF036625">
    <property type="entry name" value="GAF_ANTAR"/>
    <property type="match status" value="1"/>
</dbReference>
<dbReference type="Gene3D" id="1.10.10.10">
    <property type="entry name" value="Winged helix-like DNA-binding domain superfamily/Winged helix DNA-binding domain"/>
    <property type="match status" value="1"/>
</dbReference>
<organism evidence="4 5">
    <name type="scientific">Streptomyces flavofungini</name>
    <dbReference type="NCBI Taxonomy" id="68200"/>
    <lineage>
        <taxon>Bacteria</taxon>
        <taxon>Bacillati</taxon>
        <taxon>Actinomycetota</taxon>
        <taxon>Actinomycetes</taxon>
        <taxon>Kitasatosporales</taxon>
        <taxon>Streptomycetaceae</taxon>
        <taxon>Streptomyces</taxon>
    </lineage>
</organism>
<dbReference type="InterPro" id="IPR012074">
    <property type="entry name" value="GAF_ANTAR"/>
</dbReference>
<dbReference type="InterPro" id="IPR036388">
    <property type="entry name" value="WH-like_DNA-bd_sf"/>
</dbReference>
<dbReference type="Proteomes" id="UP000634780">
    <property type="component" value="Unassembled WGS sequence"/>
</dbReference>
<keyword evidence="2" id="KW-0804">Transcription</keyword>
<dbReference type="InterPro" id="IPR003018">
    <property type="entry name" value="GAF"/>
</dbReference>
<sequence length="239" mass="25971">MTTPRQHLADIFVELSGGSPESPLDSPGLLAALAVRSRELLGVRACSVLAGAGDSTDAAEVYASEEPARELVLDAHLRQQGPGPQCWDTGRPLPRTDLTGLMARQRWPYYAPRALALGHTHVAARPLRGRDRTVGALVLFGSDQEPVTDEGLRLGQSLADIVAIAVLRERELHRSHTRTDQLEHALTSRLAIEQAKGILAARKSLSMDESFAILRGHARSHQRKLAEVAREVVEGRLAL</sequence>
<evidence type="ECO:0000259" key="3">
    <source>
        <dbReference type="PROSITE" id="PS50921"/>
    </source>
</evidence>
<feature type="domain" description="ANTAR" evidence="3">
    <location>
        <begin position="172"/>
        <end position="233"/>
    </location>
</feature>
<dbReference type="Pfam" id="PF13185">
    <property type="entry name" value="GAF_2"/>
    <property type="match status" value="1"/>
</dbReference>
<comment type="caution">
    <text evidence="4">The sequence shown here is derived from an EMBL/GenBank/DDBJ whole genome shotgun (WGS) entry which is preliminary data.</text>
</comment>
<reference evidence="4 5" key="1">
    <citation type="submission" date="2020-12" db="EMBL/GenBank/DDBJ databases">
        <title>Streptomyces typhae sp. nov., a novel endophytic actinomycete isolated from the root of cattail pollen (Typha angustifolia L.).</title>
        <authorList>
            <person name="Peng C."/>
            <person name="Liu C."/>
        </authorList>
    </citation>
    <scope>NUCLEOTIDE SEQUENCE [LARGE SCALE GENOMIC DNA]</scope>
    <source>
        <strain evidence="4 5">JCM 4753</strain>
    </source>
</reference>
<protein>
    <submittedName>
        <fullName evidence="4">GAF and ANTAR domain-containing protein</fullName>
    </submittedName>
</protein>
<evidence type="ECO:0000256" key="2">
    <source>
        <dbReference type="ARBA" id="ARBA00023163"/>
    </source>
</evidence>
<proteinExistence type="predicted"/>
<dbReference type="Gene3D" id="3.30.450.40">
    <property type="match status" value="1"/>
</dbReference>
<accession>A0ABS0WY69</accession>
<dbReference type="Pfam" id="PF03861">
    <property type="entry name" value="ANTAR"/>
    <property type="match status" value="1"/>
</dbReference>
<keyword evidence="5" id="KW-1185">Reference proteome</keyword>
<evidence type="ECO:0000256" key="1">
    <source>
        <dbReference type="ARBA" id="ARBA00023015"/>
    </source>
</evidence>
<dbReference type="PROSITE" id="PS50921">
    <property type="entry name" value="ANTAR"/>
    <property type="match status" value="1"/>
</dbReference>
<dbReference type="SUPFAM" id="SSF55781">
    <property type="entry name" value="GAF domain-like"/>
    <property type="match status" value="1"/>
</dbReference>
<dbReference type="RefSeq" id="WP_190118495.1">
    <property type="nucleotide sequence ID" value="NZ_BMVR01000011.1"/>
</dbReference>
<dbReference type="InterPro" id="IPR005561">
    <property type="entry name" value="ANTAR"/>
</dbReference>
<evidence type="ECO:0000313" key="5">
    <source>
        <dbReference type="Proteomes" id="UP000634780"/>
    </source>
</evidence>
<dbReference type="SMART" id="SM01012">
    <property type="entry name" value="ANTAR"/>
    <property type="match status" value="1"/>
</dbReference>
<gene>
    <name evidence="4" type="ORF">JGB26_01875</name>
</gene>
<name>A0ABS0WY69_9ACTN</name>
<keyword evidence="1" id="KW-0805">Transcription regulation</keyword>
<dbReference type="EMBL" id="JAEKOZ010000001">
    <property type="protein sequence ID" value="MBJ3805882.1"/>
    <property type="molecule type" value="Genomic_DNA"/>
</dbReference>
<evidence type="ECO:0000313" key="4">
    <source>
        <dbReference type="EMBL" id="MBJ3805882.1"/>
    </source>
</evidence>
<dbReference type="InterPro" id="IPR029016">
    <property type="entry name" value="GAF-like_dom_sf"/>
</dbReference>